<name>A0ABM4VCF1_COFAR</name>
<reference evidence="3" key="1">
    <citation type="submission" date="2025-08" db="UniProtKB">
        <authorList>
            <consortium name="RefSeq"/>
        </authorList>
    </citation>
    <scope>IDENTIFICATION</scope>
    <source>
        <tissue evidence="3">Leaves</tissue>
    </source>
</reference>
<sequence>MPKCPQEKKEDLLQCRREANAARKKNVTLPPPVPGSATRLLKRRRGTGVQQTTSTAVGTVVCSDASANQCPAPRQSHFVEQDRVAIDAHGLASLADSVSSTSNASEIAISSLYGLLAVPTQAANTGKHKRVTKRSLSRLDKIAEKVLPLPYAPPCQYCGAQRCHMEPPNFCCSGGGVSLVSSSMPYDLRHLFTGEDEECEHFRRNARTYNNNVAFTLLGAKYDKELTKNKNGLYTFRVQGQVYHFLEGLQARDAKASGIQLYFFDTDEELARRVDGSPKLRETTLRLLLRILADNPYAKFFKDLRSVPNLDDHRIVLNCNVSLDQRVYNLPTASQVAAIWTGDGDESTNASAHIQVYSHSDTSHKIKHFYSCYDSLQYPLLFPRGECGWHPGIQRVQEHSKKRSSRACEDQTIVDPVSLANASQLIDSEERAAKRGKGQKSNVTAREYYCYKLQMRPNDDSMLLHALRLLQQYSVDIYVKIETSRLAFHRKKHNEIRTEALKGIMDSVSAGETSGSKVGRRVLLPASFIGCPRDMRRQYLDAMSLVQRYDLSHSILKLMIGSNHYPKEFCQQTSHAEDCYPSYRRRNDGKWVKVRRYDLDNRWVVPYNPYLLALFDCHMNVEICSTIKLVKYLYKYIFKGHDLVNFHIIAQNTSDDVDEIREFQQGRWVSSPEALWRIYGFRLNEMTPAVYTLQVHLSDQQYVSFDRNADLLNLLSQIDLSKTMLTEFLK</sequence>
<dbReference type="PANTHER" id="PTHR45786:SF78">
    <property type="entry name" value="ATP-DEPENDENT DNA HELICASE"/>
    <property type="match status" value="1"/>
</dbReference>
<dbReference type="GeneID" id="140012801"/>
<dbReference type="RefSeq" id="XP_071917214.1">
    <property type="nucleotide sequence ID" value="XM_072061113.1"/>
</dbReference>
<dbReference type="Proteomes" id="UP001652660">
    <property type="component" value="Chromosome 8e"/>
</dbReference>
<gene>
    <name evidence="3" type="primary">LOC140012801</name>
</gene>
<evidence type="ECO:0000313" key="2">
    <source>
        <dbReference type="Proteomes" id="UP001652660"/>
    </source>
</evidence>
<accession>A0ABM4VCF1</accession>
<keyword evidence="2" id="KW-1185">Reference proteome</keyword>
<dbReference type="PANTHER" id="PTHR45786">
    <property type="entry name" value="DNA BINDING PROTEIN-LIKE"/>
    <property type="match status" value="1"/>
</dbReference>
<evidence type="ECO:0000313" key="3">
    <source>
        <dbReference type="RefSeq" id="XP_071917214.1"/>
    </source>
</evidence>
<feature type="domain" description="Helitron helicase-like" evidence="1">
    <location>
        <begin position="448"/>
        <end position="552"/>
    </location>
</feature>
<protein>
    <recommendedName>
        <fullName evidence="1">Helitron helicase-like domain-containing protein</fullName>
    </recommendedName>
</protein>
<dbReference type="Pfam" id="PF14214">
    <property type="entry name" value="Helitron_like_N"/>
    <property type="match status" value="1"/>
</dbReference>
<proteinExistence type="predicted"/>
<evidence type="ECO:0000259" key="1">
    <source>
        <dbReference type="Pfam" id="PF14214"/>
    </source>
</evidence>
<organism evidence="2 3">
    <name type="scientific">Coffea arabica</name>
    <name type="common">Arabian coffee</name>
    <dbReference type="NCBI Taxonomy" id="13443"/>
    <lineage>
        <taxon>Eukaryota</taxon>
        <taxon>Viridiplantae</taxon>
        <taxon>Streptophyta</taxon>
        <taxon>Embryophyta</taxon>
        <taxon>Tracheophyta</taxon>
        <taxon>Spermatophyta</taxon>
        <taxon>Magnoliopsida</taxon>
        <taxon>eudicotyledons</taxon>
        <taxon>Gunneridae</taxon>
        <taxon>Pentapetalae</taxon>
        <taxon>asterids</taxon>
        <taxon>lamiids</taxon>
        <taxon>Gentianales</taxon>
        <taxon>Rubiaceae</taxon>
        <taxon>Ixoroideae</taxon>
        <taxon>Gardenieae complex</taxon>
        <taxon>Bertiereae - Coffeeae clade</taxon>
        <taxon>Coffeeae</taxon>
        <taxon>Coffea</taxon>
    </lineage>
</organism>
<dbReference type="InterPro" id="IPR025476">
    <property type="entry name" value="Helitron_helicase-like"/>
</dbReference>